<evidence type="ECO:0000256" key="3">
    <source>
        <dbReference type="ARBA" id="ARBA00022737"/>
    </source>
</evidence>
<dbReference type="RefSeq" id="XP_003289494.1">
    <property type="nucleotide sequence ID" value="XM_003289446.1"/>
</dbReference>
<proteinExistence type="predicted"/>
<evidence type="ECO:0000259" key="6">
    <source>
        <dbReference type="SMART" id="SM01156"/>
    </source>
</evidence>
<dbReference type="VEuPathDB" id="AmoebaDB:DICPUDRAFT_88535"/>
<dbReference type="GO" id="GO:0010467">
    <property type="term" value="P:gene expression"/>
    <property type="evidence" value="ECO:0007669"/>
    <property type="project" value="UniProtKB-ARBA"/>
</dbReference>
<dbReference type="Proteomes" id="UP000001064">
    <property type="component" value="Unassembled WGS sequence"/>
</dbReference>
<keyword evidence="5" id="KW-0539">Nucleus</keyword>
<reference evidence="8" key="1">
    <citation type="journal article" date="2011" name="Genome Biol.">
        <title>Comparative genomics of the social amoebae Dictyostelium discoideum and Dictyostelium purpureum.</title>
        <authorList>
            <consortium name="US DOE Joint Genome Institute (JGI-PGF)"/>
            <person name="Sucgang R."/>
            <person name="Kuo A."/>
            <person name="Tian X."/>
            <person name="Salerno W."/>
            <person name="Parikh A."/>
            <person name="Feasley C.L."/>
            <person name="Dalin E."/>
            <person name="Tu H."/>
            <person name="Huang E."/>
            <person name="Barry K."/>
            <person name="Lindquist E."/>
            <person name="Shapiro H."/>
            <person name="Bruce D."/>
            <person name="Schmutz J."/>
            <person name="Salamov A."/>
            <person name="Fey P."/>
            <person name="Gaudet P."/>
            <person name="Anjard C."/>
            <person name="Babu M.M."/>
            <person name="Basu S."/>
            <person name="Bushmanova Y."/>
            <person name="van der Wel H."/>
            <person name="Katoh-Kurasawa M."/>
            <person name="Dinh C."/>
            <person name="Coutinho P.M."/>
            <person name="Saito T."/>
            <person name="Elias M."/>
            <person name="Schaap P."/>
            <person name="Kay R.R."/>
            <person name="Henrissat B."/>
            <person name="Eichinger L."/>
            <person name="Rivero F."/>
            <person name="Putnam N.H."/>
            <person name="West C.M."/>
            <person name="Loomis W.F."/>
            <person name="Chisholm R.L."/>
            <person name="Shaulsky G."/>
            <person name="Strassmann J.E."/>
            <person name="Queller D.C."/>
            <person name="Kuspa A."/>
            <person name="Grigoriev I.V."/>
        </authorList>
    </citation>
    <scope>NUCLEOTIDE SEQUENCE [LARGE SCALE GENOMIC DNA]</scope>
    <source>
        <strain evidence="8">QSDP1</strain>
    </source>
</reference>
<dbReference type="FunCoup" id="F0ZQ01">
    <property type="interactions" value="990"/>
</dbReference>
<accession>F0ZQ01</accession>
<dbReference type="InterPro" id="IPR011989">
    <property type="entry name" value="ARM-like"/>
</dbReference>
<dbReference type="PANTHER" id="PTHR14978">
    <property type="entry name" value="BETA-CATENIN-LIKE PROTEIN 1 NUCLEAR ASSOCIATED PROTEIN"/>
    <property type="match status" value="1"/>
</dbReference>
<dbReference type="STRING" id="5786.F0ZQ01"/>
<dbReference type="eggNOG" id="KOG2734">
    <property type="taxonomic scope" value="Eukaryota"/>
</dbReference>
<organism evidence="7 8">
    <name type="scientific">Dictyostelium purpureum</name>
    <name type="common">Slime mold</name>
    <dbReference type="NCBI Taxonomy" id="5786"/>
    <lineage>
        <taxon>Eukaryota</taxon>
        <taxon>Amoebozoa</taxon>
        <taxon>Evosea</taxon>
        <taxon>Eumycetozoa</taxon>
        <taxon>Dictyostelia</taxon>
        <taxon>Dictyosteliales</taxon>
        <taxon>Dictyosteliaceae</taxon>
        <taxon>Dictyostelium</taxon>
    </lineage>
</organism>
<dbReference type="InterPro" id="IPR013180">
    <property type="entry name" value="CTNNBL1_N"/>
</dbReference>
<name>F0ZQ01_DICPU</name>
<dbReference type="FunFam" id="1.25.10.10:FF:001136">
    <property type="entry name" value="Beta-catenin-like protein 1"/>
    <property type="match status" value="1"/>
</dbReference>
<dbReference type="SMART" id="SM01156">
    <property type="entry name" value="DUF1716"/>
    <property type="match status" value="1"/>
</dbReference>
<gene>
    <name evidence="7" type="ORF">DICPUDRAFT_88535</name>
</gene>
<dbReference type="EMBL" id="GL871118">
    <property type="protein sequence ID" value="EGC33961.1"/>
    <property type="molecule type" value="Genomic_DNA"/>
</dbReference>
<dbReference type="GO" id="GO:0005681">
    <property type="term" value="C:spliceosomal complex"/>
    <property type="evidence" value="ECO:0000318"/>
    <property type="project" value="GO_Central"/>
</dbReference>
<dbReference type="InterPro" id="IPR016024">
    <property type="entry name" value="ARM-type_fold"/>
</dbReference>
<keyword evidence="3" id="KW-0677">Repeat</keyword>
<dbReference type="Pfam" id="PF08216">
    <property type="entry name" value="CTNNBL"/>
    <property type="match status" value="1"/>
</dbReference>
<sequence>MSKRKNAFSSTEPSKISKAEITHIKELVNQVENEEFEELNPTTLKKLVFSFEKKLIRNEQLRLKFKNEPEKFMESEIELDEEIKKFQILATSPDLYKLFVSLKSIESLGSLILHENTDISIDVIDLFNELIEQEDNEQDEGLTLLHSYVDNGVVVTLVDNLSRLDVTADDEQQAIHNTFSIFETMLDLDPLLIAPLLGNKSNFFKFILQYSTNPKTPTPIKLYSSELLSTILLNDEVSRSTFTKKYDGIEQLLVIISQFLKRDVESLQEKEFIENLFSSICSLLLNSESNKELFLKSEGIQLMLLFIKKKTQFRGAALKILDYSLTESKKSNEIFVKELGLKTLFSSFMKKVKSKHNKKVYNEKEDEEHIVTMLYSLLRNLEKTSEYYERLLIKFTENNLEKVDRLLELHDKYYRRVELSDKQLKQEENGEDDEDDDDEILLKRLDAGLFTLQYVDLILLFLSSEDKNIKLKIQEPQIKEIKSIIKEYIETINKESETKLIKSLIESF</sequence>
<dbReference type="AlphaFoldDB" id="F0ZQ01"/>
<dbReference type="KEGG" id="dpp:DICPUDRAFT_88535"/>
<dbReference type="InterPro" id="IPR039678">
    <property type="entry name" value="CTNNBL1"/>
</dbReference>
<feature type="domain" description="Beta-catenin-like protein 1 N-terminal" evidence="6">
    <location>
        <begin position="17"/>
        <end position="124"/>
    </location>
</feature>
<evidence type="ECO:0000256" key="1">
    <source>
        <dbReference type="ARBA" id="ARBA00004123"/>
    </source>
</evidence>
<evidence type="ECO:0000313" key="7">
    <source>
        <dbReference type="EMBL" id="EGC33961.1"/>
    </source>
</evidence>
<dbReference type="SUPFAM" id="SSF48371">
    <property type="entry name" value="ARM repeat"/>
    <property type="match status" value="1"/>
</dbReference>
<keyword evidence="2" id="KW-0597">Phosphoprotein</keyword>
<keyword evidence="4" id="KW-0175">Coiled coil</keyword>
<protein>
    <recommendedName>
        <fullName evidence="6">Beta-catenin-like protein 1 N-terminal domain-containing protein</fullName>
    </recommendedName>
</protein>
<evidence type="ECO:0000256" key="5">
    <source>
        <dbReference type="ARBA" id="ARBA00023242"/>
    </source>
</evidence>
<dbReference type="PANTHER" id="PTHR14978:SF0">
    <property type="entry name" value="BETA-CATENIN-LIKE PROTEIN 1"/>
    <property type="match status" value="1"/>
</dbReference>
<dbReference type="InParanoid" id="F0ZQ01"/>
<evidence type="ECO:0000313" key="8">
    <source>
        <dbReference type="Proteomes" id="UP000001064"/>
    </source>
</evidence>
<evidence type="ECO:0000256" key="2">
    <source>
        <dbReference type="ARBA" id="ARBA00022553"/>
    </source>
</evidence>
<dbReference type="GeneID" id="10502622"/>
<dbReference type="OrthoDB" id="1898821at2759"/>
<dbReference type="Gene3D" id="1.25.10.10">
    <property type="entry name" value="Leucine-rich Repeat Variant"/>
    <property type="match status" value="1"/>
</dbReference>
<evidence type="ECO:0000256" key="4">
    <source>
        <dbReference type="ARBA" id="ARBA00023054"/>
    </source>
</evidence>
<comment type="subcellular location">
    <subcellularLocation>
        <location evidence="1">Nucleus</location>
    </subcellularLocation>
</comment>
<dbReference type="OMA" id="TDWREQE"/>
<keyword evidence="8" id="KW-1185">Reference proteome</keyword>